<dbReference type="AlphaFoldDB" id="A0A5M8P2R6"/>
<evidence type="ECO:0000313" key="1">
    <source>
        <dbReference type="EMBL" id="KAA6302560.1"/>
    </source>
</evidence>
<dbReference type="EMBL" id="SNRX01000007">
    <property type="protein sequence ID" value="KAA6302560.1"/>
    <property type="molecule type" value="Genomic_DNA"/>
</dbReference>
<organism evidence="1 2">
    <name type="scientific">Candidatus Ordinivivax streblomastigis</name>
    <dbReference type="NCBI Taxonomy" id="2540710"/>
    <lineage>
        <taxon>Bacteria</taxon>
        <taxon>Pseudomonadati</taxon>
        <taxon>Bacteroidota</taxon>
        <taxon>Bacteroidia</taxon>
        <taxon>Bacteroidales</taxon>
        <taxon>Candidatus Ordinivivax</taxon>
    </lineage>
</organism>
<reference evidence="1 2" key="1">
    <citation type="submission" date="2019-03" db="EMBL/GenBank/DDBJ databases">
        <title>Single cell metagenomics reveals metabolic interactions within the superorganism composed of flagellate Streblomastix strix and complex community of Bacteroidetes bacteria on its surface.</title>
        <authorList>
            <person name="Treitli S.C."/>
            <person name="Kolisko M."/>
            <person name="Husnik F."/>
            <person name="Keeling P."/>
            <person name="Hampl V."/>
        </authorList>
    </citation>
    <scope>NUCLEOTIDE SEQUENCE [LARGE SCALE GENOMIC DNA]</scope>
    <source>
        <strain evidence="1">St1</strain>
    </source>
</reference>
<accession>A0A5M8P2R6</accession>
<dbReference type="Proteomes" id="UP000324575">
    <property type="component" value="Unassembled WGS sequence"/>
</dbReference>
<protein>
    <submittedName>
        <fullName evidence="1">Uncharacterized protein</fullName>
    </submittedName>
</protein>
<name>A0A5M8P2R6_9BACT</name>
<sequence>MNNIHKIMFGELRPWLDSNIQPDEYYKPEIHSLNAVQTAFNQHYELKFIRHISNRTQYYKKLIDNDVATFCNTLFQETATATPNRTVYKISKANKDLHARIKEVANIVTTQKLNLSYINAQHADFSTDRIYKESTYILQQQAPDNTFIKEIQVIQIENIIEEKKKKSDINAPLAFTYKHLNKQQDYITNLFNSLKKNNRIAQDTPITDFKHAFSGVSVENPVCWTGAKSELPYLIKLLCNTHQVLNYTGSIWQIVKILIQHAAKVFEQLPAEVANTKQPNQKQLFLEALPSEFSRKDYLTIAQRLEIPDKTAEKHIAKFVQNGLINHFAHDKYKKP</sequence>
<gene>
    <name evidence="1" type="ORF">EZS26_001392</name>
</gene>
<evidence type="ECO:0000313" key="2">
    <source>
        <dbReference type="Proteomes" id="UP000324575"/>
    </source>
</evidence>
<comment type="caution">
    <text evidence="1">The sequence shown here is derived from an EMBL/GenBank/DDBJ whole genome shotgun (WGS) entry which is preliminary data.</text>
</comment>
<proteinExistence type="predicted"/>